<keyword evidence="3" id="KW-1185">Reference proteome</keyword>
<dbReference type="Proteomes" id="UP000632273">
    <property type="component" value="Unassembled WGS sequence"/>
</dbReference>
<proteinExistence type="predicted"/>
<accession>A0ABQ1UJF6</accession>
<evidence type="ECO:0000313" key="3">
    <source>
        <dbReference type="Proteomes" id="UP000632273"/>
    </source>
</evidence>
<dbReference type="InterPro" id="IPR029044">
    <property type="entry name" value="Nucleotide-diphossugar_trans"/>
</dbReference>
<reference evidence="3" key="1">
    <citation type="journal article" date="2019" name="Int. J. Syst. Evol. Microbiol.">
        <title>The Global Catalogue of Microorganisms (GCM) 10K type strain sequencing project: providing services to taxonomists for standard genome sequencing and annotation.</title>
        <authorList>
            <consortium name="The Broad Institute Genomics Platform"/>
            <consortium name="The Broad Institute Genome Sequencing Center for Infectious Disease"/>
            <person name="Wu L."/>
            <person name="Ma J."/>
        </authorList>
    </citation>
    <scope>NUCLEOTIDE SEQUENCE [LARGE SCALE GENOMIC DNA]</scope>
    <source>
        <strain evidence="3">CGMCC 1.15197</strain>
    </source>
</reference>
<dbReference type="Pfam" id="PF00535">
    <property type="entry name" value="Glycos_transf_2"/>
    <property type="match status" value="1"/>
</dbReference>
<evidence type="ECO:0000313" key="2">
    <source>
        <dbReference type="EMBL" id="GGF20538.1"/>
    </source>
</evidence>
<dbReference type="RefSeq" id="WP_188815341.1">
    <property type="nucleotide sequence ID" value="NZ_BMHT01000006.1"/>
</dbReference>
<dbReference type="SUPFAM" id="SSF53448">
    <property type="entry name" value="Nucleotide-diphospho-sugar transferases"/>
    <property type="match status" value="1"/>
</dbReference>
<sequence>MPSTPKISVITPSFNQGQFIEETILSVLGQNYPNLEYIIVDGGSTDETVKIIRKYEDKLSYWVSEKDNGQSHAINKGFARATGDIICWLNSDDMYMPNVLSYVAQQLNPEENSLLFGNCLHFKKDHAGVMAYGSDVVGESKMYPLESRDYIIQPSTFWTKKAWDTVGSLREDVHYAFDWEWFLRAQKLGVQFKSDQTPLSIYRIHESHKTGTGGGKRQQEILKIYREYSPKYAALYEAILKEDIDTAKLKPRAVKSLLGALNMSTRPVDVIKIMNYTKYKQYTTNEISSALAMM</sequence>
<gene>
    <name evidence="2" type="ORF">GCM10011383_35220</name>
</gene>
<dbReference type="PANTHER" id="PTHR22916:SF65">
    <property type="entry name" value="SLR1065 PROTEIN"/>
    <property type="match status" value="1"/>
</dbReference>
<dbReference type="Gene3D" id="3.90.550.10">
    <property type="entry name" value="Spore Coat Polysaccharide Biosynthesis Protein SpsA, Chain A"/>
    <property type="match status" value="1"/>
</dbReference>
<comment type="caution">
    <text evidence="2">The sequence shown here is derived from an EMBL/GenBank/DDBJ whole genome shotgun (WGS) entry which is preliminary data.</text>
</comment>
<dbReference type="CDD" id="cd06433">
    <property type="entry name" value="GT_2_WfgS_like"/>
    <property type="match status" value="1"/>
</dbReference>
<feature type="domain" description="Glycosyltransferase 2-like" evidence="1">
    <location>
        <begin position="8"/>
        <end position="124"/>
    </location>
</feature>
<dbReference type="EMBL" id="BMHT01000006">
    <property type="protein sequence ID" value="GGF20538.1"/>
    <property type="molecule type" value="Genomic_DNA"/>
</dbReference>
<dbReference type="InterPro" id="IPR001173">
    <property type="entry name" value="Glyco_trans_2-like"/>
</dbReference>
<dbReference type="PANTHER" id="PTHR22916">
    <property type="entry name" value="GLYCOSYLTRANSFERASE"/>
    <property type="match status" value="1"/>
</dbReference>
<protein>
    <recommendedName>
        <fullName evidence="1">Glycosyltransferase 2-like domain-containing protein</fullName>
    </recommendedName>
</protein>
<organism evidence="2 3">
    <name type="scientific">Hymenobacter cavernae</name>
    <dbReference type="NCBI Taxonomy" id="2044852"/>
    <lineage>
        <taxon>Bacteria</taxon>
        <taxon>Pseudomonadati</taxon>
        <taxon>Bacteroidota</taxon>
        <taxon>Cytophagia</taxon>
        <taxon>Cytophagales</taxon>
        <taxon>Hymenobacteraceae</taxon>
        <taxon>Hymenobacter</taxon>
    </lineage>
</organism>
<name>A0ABQ1UJF6_9BACT</name>
<evidence type="ECO:0000259" key="1">
    <source>
        <dbReference type="Pfam" id="PF00535"/>
    </source>
</evidence>